<reference evidence="3" key="1">
    <citation type="journal article" date="2019" name="Int. J. Syst. Evol. Microbiol.">
        <title>The Global Catalogue of Microorganisms (GCM) 10K type strain sequencing project: providing services to taxonomists for standard genome sequencing and annotation.</title>
        <authorList>
            <consortium name="The Broad Institute Genomics Platform"/>
            <consortium name="The Broad Institute Genome Sequencing Center for Infectious Disease"/>
            <person name="Wu L."/>
            <person name="Ma J."/>
        </authorList>
    </citation>
    <scope>NUCLEOTIDE SEQUENCE [LARGE SCALE GENOMIC DNA]</scope>
    <source>
        <strain evidence="3">KCTC 32239</strain>
    </source>
</reference>
<dbReference type="EMBL" id="BMYZ01000003">
    <property type="protein sequence ID" value="GGY82735.1"/>
    <property type="molecule type" value="Genomic_DNA"/>
</dbReference>
<organism evidence="2 3">
    <name type="scientific">Cellvibrio zantedeschiae</name>
    <dbReference type="NCBI Taxonomy" id="1237077"/>
    <lineage>
        <taxon>Bacteria</taxon>
        <taxon>Pseudomonadati</taxon>
        <taxon>Pseudomonadota</taxon>
        <taxon>Gammaproteobacteria</taxon>
        <taxon>Cellvibrionales</taxon>
        <taxon>Cellvibrionaceae</taxon>
        <taxon>Cellvibrio</taxon>
    </lineage>
</organism>
<evidence type="ECO:0000313" key="3">
    <source>
        <dbReference type="Proteomes" id="UP000619761"/>
    </source>
</evidence>
<protein>
    <recommendedName>
        <fullName evidence="4">Tetratricopeptide repeat protein</fullName>
    </recommendedName>
</protein>
<name>A0ABQ3B839_9GAMM</name>
<evidence type="ECO:0008006" key="4">
    <source>
        <dbReference type="Google" id="ProtNLM"/>
    </source>
</evidence>
<feature type="signal peptide" evidence="1">
    <location>
        <begin position="1"/>
        <end position="23"/>
    </location>
</feature>
<evidence type="ECO:0000313" key="2">
    <source>
        <dbReference type="EMBL" id="GGY82735.1"/>
    </source>
</evidence>
<dbReference type="InterPro" id="IPR011990">
    <property type="entry name" value="TPR-like_helical_dom_sf"/>
</dbReference>
<dbReference type="RefSeq" id="WP_189419988.1">
    <property type="nucleotide sequence ID" value="NZ_BMYZ01000003.1"/>
</dbReference>
<dbReference type="Gene3D" id="1.25.40.10">
    <property type="entry name" value="Tetratricopeptide repeat domain"/>
    <property type="match status" value="1"/>
</dbReference>
<keyword evidence="3" id="KW-1185">Reference proteome</keyword>
<sequence>MKKKYCTNAIIILGLLVIPYVTAQTTTLTSSKQKDVTELVISGQQHAADWFRAESPHFIVYSDTKRDHVERLLDKLERLDHLLRTYTLSETAVDSSPKLTLYYLKDFHDIYQIDKEHPSEAIGLYKSCTQGVQAFGAHMFYAERPDSDLQKKPENEGLSYIFAAYARHFIYRYSDLRAPTWYIDGFAQYFANTRFSDSETIVGMAPETISEYLRFLSGHRHSLDYKDILLQNNTKGHNYAGKAGVRLEFEAKSWVLTHYILSSSENIQHFSNYLNLIAKGTEPTRAFEDAFGYKVSKLGTVLQRYNYKADALKTNFAAGPTGEITFSVMPLAANDLLLPNATLKACPDSKTIQAVFTKIQNTAKKFPTSDFAQLVLSRAQIDSGNPQNAMAFLTNKANEPKPDFDAVYLLGLAQLRVAEQAQGELRKSNLESAQRNLLKACTLNPKAPEALHAYFRAGVLAQENPSDDVLGSAILAWKQAREVNAYARTAALAHAYAGQKPEAIRVLTSMAQNSRDPQIAKWATTWQTRLNTEINRPELLQEMRLELAPNPQFSEWTVANTEVMDAITMAVGNESIANLIKEEQLNARKPTQTSVVNPNR</sequence>
<evidence type="ECO:0000256" key="1">
    <source>
        <dbReference type="SAM" id="SignalP"/>
    </source>
</evidence>
<keyword evidence="1" id="KW-0732">Signal</keyword>
<comment type="caution">
    <text evidence="2">The sequence shown here is derived from an EMBL/GenBank/DDBJ whole genome shotgun (WGS) entry which is preliminary data.</text>
</comment>
<proteinExistence type="predicted"/>
<dbReference type="Proteomes" id="UP000619761">
    <property type="component" value="Unassembled WGS sequence"/>
</dbReference>
<accession>A0ABQ3B839</accession>
<feature type="chain" id="PRO_5047518257" description="Tetratricopeptide repeat protein" evidence="1">
    <location>
        <begin position="24"/>
        <end position="600"/>
    </location>
</feature>
<gene>
    <name evidence="2" type="ORF">GCM10011613_29470</name>
</gene>